<organism evidence="3 4">
    <name type="scientific">Roseimaritima multifibrata</name>
    <dbReference type="NCBI Taxonomy" id="1930274"/>
    <lineage>
        <taxon>Bacteria</taxon>
        <taxon>Pseudomonadati</taxon>
        <taxon>Planctomycetota</taxon>
        <taxon>Planctomycetia</taxon>
        <taxon>Pirellulales</taxon>
        <taxon>Pirellulaceae</taxon>
        <taxon>Roseimaritima</taxon>
    </lineage>
</organism>
<dbReference type="Pfam" id="PF00092">
    <property type="entry name" value="VWA"/>
    <property type="match status" value="1"/>
</dbReference>
<protein>
    <submittedName>
        <fullName evidence="3">von Willebrand factor type A domain protein</fullName>
    </submittedName>
</protein>
<dbReference type="AlphaFoldDB" id="A0A517MJM9"/>
<reference evidence="3 4" key="1">
    <citation type="submission" date="2019-02" db="EMBL/GenBank/DDBJ databases">
        <title>Deep-cultivation of Planctomycetes and their phenomic and genomic characterization uncovers novel biology.</title>
        <authorList>
            <person name="Wiegand S."/>
            <person name="Jogler M."/>
            <person name="Boedeker C."/>
            <person name="Pinto D."/>
            <person name="Vollmers J."/>
            <person name="Rivas-Marin E."/>
            <person name="Kohn T."/>
            <person name="Peeters S.H."/>
            <person name="Heuer A."/>
            <person name="Rast P."/>
            <person name="Oberbeckmann S."/>
            <person name="Bunk B."/>
            <person name="Jeske O."/>
            <person name="Meyerdierks A."/>
            <person name="Storesund J.E."/>
            <person name="Kallscheuer N."/>
            <person name="Luecker S."/>
            <person name="Lage O.M."/>
            <person name="Pohl T."/>
            <person name="Merkel B.J."/>
            <person name="Hornburger P."/>
            <person name="Mueller R.-W."/>
            <person name="Bruemmer F."/>
            <person name="Labrenz M."/>
            <person name="Spormann A.M."/>
            <person name="Op den Camp H."/>
            <person name="Overmann J."/>
            <person name="Amann R."/>
            <person name="Jetten M.S.M."/>
            <person name="Mascher T."/>
            <person name="Medema M.H."/>
            <person name="Devos D.P."/>
            <person name="Kaster A.-K."/>
            <person name="Ovreas L."/>
            <person name="Rohde M."/>
            <person name="Galperin M.Y."/>
            <person name="Jogler C."/>
        </authorList>
    </citation>
    <scope>NUCLEOTIDE SEQUENCE [LARGE SCALE GENOMIC DNA]</scope>
    <source>
        <strain evidence="3 4">FF011L</strain>
    </source>
</reference>
<accession>A0A517MJM9</accession>
<dbReference type="InterPro" id="IPR002035">
    <property type="entry name" value="VWF_A"/>
</dbReference>
<dbReference type="RefSeq" id="WP_145352974.1">
    <property type="nucleotide sequence ID" value="NZ_CP036262.1"/>
</dbReference>
<dbReference type="Proteomes" id="UP000320672">
    <property type="component" value="Chromosome"/>
</dbReference>
<dbReference type="PROSITE" id="PS50234">
    <property type="entry name" value="VWFA"/>
    <property type="match status" value="1"/>
</dbReference>
<feature type="domain" description="VWFA" evidence="2">
    <location>
        <begin position="422"/>
        <end position="604"/>
    </location>
</feature>
<feature type="transmembrane region" description="Helical" evidence="1">
    <location>
        <begin position="834"/>
        <end position="851"/>
    </location>
</feature>
<dbReference type="SMART" id="SM00327">
    <property type="entry name" value="VWA"/>
    <property type="match status" value="1"/>
</dbReference>
<dbReference type="InterPro" id="IPR029062">
    <property type="entry name" value="Class_I_gatase-like"/>
</dbReference>
<dbReference type="EMBL" id="CP036262">
    <property type="protein sequence ID" value="QDS95064.1"/>
    <property type="molecule type" value="Genomic_DNA"/>
</dbReference>
<dbReference type="OrthoDB" id="9781333at2"/>
<dbReference type="KEGG" id="rml:FF011L_38480"/>
<keyword evidence="1" id="KW-0472">Membrane</keyword>
<keyword evidence="1" id="KW-0812">Transmembrane</keyword>
<evidence type="ECO:0000259" key="2">
    <source>
        <dbReference type="PROSITE" id="PS50234"/>
    </source>
</evidence>
<proteinExistence type="predicted"/>
<dbReference type="SUPFAM" id="SSF52317">
    <property type="entry name" value="Class I glutamine amidotransferase-like"/>
    <property type="match status" value="1"/>
</dbReference>
<evidence type="ECO:0000313" key="4">
    <source>
        <dbReference type="Proteomes" id="UP000320672"/>
    </source>
</evidence>
<gene>
    <name evidence="3" type="ORF">FF011L_38480</name>
</gene>
<dbReference type="InterPro" id="IPR036465">
    <property type="entry name" value="vWFA_dom_sf"/>
</dbReference>
<dbReference type="PANTHER" id="PTHR37947">
    <property type="entry name" value="BLL2462 PROTEIN"/>
    <property type="match status" value="1"/>
</dbReference>
<feature type="transmembrane region" description="Helical" evidence="1">
    <location>
        <begin position="44"/>
        <end position="62"/>
    </location>
</feature>
<dbReference type="Gene3D" id="3.40.50.880">
    <property type="match status" value="1"/>
</dbReference>
<dbReference type="Gene3D" id="3.40.50.410">
    <property type="entry name" value="von Willebrand factor, type A domain"/>
    <property type="match status" value="2"/>
</dbReference>
<feature type="transmembrane region" description="Helical" evidence="1">
    <location>
        <begin position="12"/>
        <end position="32"/>
    </location>
</feature>
<dbReference type="InterPro" id="IPR010768">
    <property type="entry name" value="GATase1-like"/>
</dbReference>
<keyword evidence="1" id="KW-1133">Transmembrane helix</keyword>
<sequence length="859" mass="93924">MDSWHGGQWQWVLPQWFILAAVLVPLLVWFHVRSLSAFSRSQRRISLTLRILIVLALLLALTRPSLLEPTSRQMVVYAVDQSLSLDASGTEVANRYLEQVVAAGEERSGLEIRFLPFAGQPHALLDSWQNASDAGRQAGGNAEDVGTDIEAALVASLAAIPPSYVPRVVLLSDGNATRGRSAGLLANRNVPVDTVPLPVRSEPEIQVAEINAPVQVQQGEPFSLEVVVNANIRATGRIDLFADDIRVPEQADSVYQFVPGENRFRFQQSILNQRQRTYVARVVDVDDVDTLLDNNQATAIVGAAGKPRVLLLDPDVEQMDPFRWALAEQQIEVEVRPPSGMPSNLSDLQAFECLILSNISATDLTLEQMELVRTYVQDLGGGLIMLGGDQTFSLGGFYKSPLDAVLPVHSDIEKDREKPGLAIMLVIDRSGSMGGEKIELAKDAAAAAVELIGPRDSIGVLAFDNETYTISEIRPGSESAAILKQISKLDAGGGTNMYPAMEQAFHALAATNAKLKHCILLTDGISEPGAFPTLAAEMARQQMTVTTVAMGEGADYPMLEEISRIGGGRHYVCADPQSVPQVFAKETIQANQTALNELPFLPLVNSDTPALEGIDLDLAPLLMGYVVVKPKATSEVILTTEEGDPLLSWWRLGLGMSVAFTSDAKSRWASEWLAWPEFGTFWAQVIRHAMRQNESDDLQVKIQRDEDVAEFAVDAVTPDGDFLLQATGSLTILDPLQTQTVLPLQALAPGRYGTPFSTEQQGTYQLELLVTPEKGEPIRQSRSLVVGYPAELQLRPLGEKTLREIARTTGGMWNPSPLESLRPAEGIAMRAMPIWPWLVMLAIVCWVLDVASRRIEWLR</sequence>
<dbReference type="PANTHER" id="PTHR37947:SF2">
    <property type="entry name" value="VON WILLEBRAND FACTOR TYPE A"/>
    <property type="match status" value="1"/>
</dbReference>
<evidence type="ECO:0000313" key="3">
    <source>
        <dbReference type="EMBL" id="QDS95064.1"/>
    </source>
</evidence>
<keyword evidence="4" id="KW-1185">Reference proteome</keyword>
<dbReference type="SUPFAM" id="SSF53300">
    <property type="entry name" value="vWA-like"/>
    <property type="match status" value="2"/>
</dbReference>
<evidence type="ECO:0000256" key="1">
    <source>
        <dbReference type="SAM" id="Phobius"/>
    </source>
</evidence>
<dbReference type="Pfam" id="PF07090">
    <property type="entry name" value="GATase1_like"/>
    <property type="match status" value="1"/>
</dbReference>
<name>A0A517MJM9_9BACT</name>